<organism evidence="6 7">
    <name type="scientific">Aeoliella straminimaris</name>
    <dbReference type="NCBI Taxonomy" id="2954799"/>
    <lineage>
        <taxon>Bacteria</taxon>
        <taxon>Pseudomonadati</taxon>
        <taxon>Planctomycetota</taxon>
        <taxon>Planctomycetia</taxon>
        <taxon>Pirellulales</taxon>
        <taxon>Lacipirellulaceae</taxon>
        <taxon>Aeoliella</taxon>
    </lineage>
</organism>
<feature type="domain" description="Response regulatory" evidence="5">
    <location>
        <begin position="6"/>
        <end position="122"/>
    </location>
</feature>
<dbReference type="Pfam" id="PF01656">
    <property type="entry name" value="CbiA"/>
    <property type="match status" value="1"/>
</dbReference>
<dbReference type="Proteomes" id="UP001155241">
    <property type="component" value="Unassembled WGS sequence"/>
</dbReference>
<dbReference type="GO" id="GO:0000160">
    <property type="term" value="P:phosphorelay signal transduction system"/>
    <property type="evidence" value="ECO:0007669"/>
    <property type="project" value="InterPro"/>
</dbReference>
<comment type="caution">
    <text evidence="3">Lacks conserved residue(s) required for the propagation of feature annotation.</text>
</comment>
<dbReference type="RefSeq" id="WP_252854647.1">
    <property type="nucleotide sequence ID" value="NZ_JAMXLR010000076.1"/>
</dbReference>
<evidence type="ECO:0000256" key="2">
    <source>
        <dbReference type="ARBA" id="ARBA00022840"/>
    </source>
</evidence>
<dbReference type="InterPro" id="IPR027417">
    <property type="entry name" value="P-loop_NTPase"/>
</dbReference>
<evidence type="ECO:0000256" key="3">
    <source>
        <dbReference type="PROSITE-ProRule" id="PRU00169"/>
    </source>
</evidence>
<dbReference type="EMBL" id="JAMXLR010000076">
    <property type="protein sequence ID" value="MCO6046532.1"/>
    <property type="molecule type" value="Genomic_DNA"/>
</dbReference>
<name>A0A9X2FCH9_9BACT</name>
<dbReference type="CDD" id="cd03111">
    <property type="entry name" value="CpaE-like"/>
    <property type="match status" value="1"/>
</dbReference>
<feature type="region of interest" description="Disordered" evidence="4">
    <location>
        <begin position="383"/>
        <end position="413"/>
    </location>
</feature>
<dbReference type="GO" id="GO:0016887">
    <property type="term" value="F:ATP hydrolysis activity"/>
    <property type="evidence" value="ECO:0007669"/>
    <property type="project" value="TreeGrafter"/>
</dbReference>
<gene>
    <name evidence="6" type="ORF">NG895_21755</name>
</gene>
<dbReference type="SUPFAM" id="SSF52172">
    <property type="entry name" value="CheY-like"/>
    <property type="match status" value="1"/>
</dbReference>
<dbReference type="SUPFAM" id="SSF52540">
    <property type="entry name" value="P-loop containing nucleoside triphosphate hydrolases"/>
    <property type="match status" value="1"/>
</dbReference>
<dbReference type="Pfam" id="PF00072">
    <property type="entry name" value="Response_reg"/>
    <property type="match status" value="1"/>
</dbReference>
<dbReference type="PROSITE" id="PS50110">
    <property type="entry name" value="RESPONSE_REGULATORY"/>
    <property type="match status" value="1"/>
</dbReference>
<evidence type="ECO:0000313" key="7">
    <source>
        <dbReference type="Proteomes" id="UP001155241"/>
    </source>
</evidence>
<dbReference type="InterPro" id="IPR002586">
    <property type="entry name" value="CobQ/CobB/MinD/ParA_Nub-bd_dom"/>
</dbReference>
<dbReference type="PANTHER" id="PTHR43384:SF6">
    <property type="entry name" value="SEPTUM SITE-DETERMINING PROTEIN MIND HOMOLOG, CHLOROPLASTIC"/>
    <property type="match status" value="1"/>
</dbReference>
<keyword evidence="7" id="KW-1185">Reference proteome</keyword>
<reference evidence="6" key="1">
    <citation type="submission" date="2022-06" db="EMBL/GenBank/DDBJ databases">
        <title>Aeoliella straminimaris, a novel planctomycete from sediments.</title>
        <authorList>
            <person name="Vitorino I.R."/>
            <person name="Lage O.M."/>
        </authorList>
    </citation>
    <scope>NUCLEOTIDE SEQUENCE</scope>
    <source>
        <strain evidence="6">ICT_H6.2</strain>
    </source>
</reference>
<dbReference type="InterPro" id="IPR001789">
    <property type="entry name" value="Sig_transdc_resp-reg_receiver"/>
</dbReference>
<dbReference type="GO" id="GO:0009898">
    <property type="term" value="C:cytoplasmic side of plasma membrane"/>
    <property type="evidence" value="ECO:0007669"/>
    <property type="project" value="TreeGrafter"/>
</dbReference>
<dbReference type="Gene3D" id="3.40.50.2300">
    <property type="match status" value="1"/>
</dbReference>
<evidence type="ECO:0000256" key="4">
    <source>
        <dbReference type="SAM" id="MobiDB-lite"/>
    </source>
</evidence>
<comment type="caution">
    <text evidence="6">The sequence shown here is derived from an EMBL/GenBank/DDBJ whole genome shotgun (WGS) entry which is preliminary data.</text>
</comment>
<accession>A0A9X2FCH9</accession>
<dbReference type="SMART" id="SM00448">
    <property type="entry name" value="REC"/>
    <property type="match status" value="1"/>
</dbReference>
<dbReference type="GO" id="GO:0005524">
    <property type="term" value="F:ATP binding"/>
    <property type="evidence" value="ECO:0007669"/>
    <property type="project" value="UniProtKB-KW"/>
</dbReference>
<keyword evidence="1" id="KW-0547">Nucleotide-binding</keyword>
<evidence type="ECO:0000313" key="6">
    <source>
        <dbReference type="EMBL" id="MCO6046532.1"/>
    </source>
</evidence>
<dbReference type="AlphaFoldDB" id="A0A9X2FCH9"/>
<dbReference type="PANTHER" id="PTHR43384">
    <property type="entry name" value="SEPTUM SITE-DETERMINING PROTEIN MIND HOMOLOG, CHLOROPLASTIC-RELATED"/>
    <property type="match status" value="1"/>
</dbReference>
<keyword evidence="2" id="KW-0067">ATP-binding</keyword>
<dbReference type="GO" id="GO:0051782">
    <property type="term" value="P:negative regulation of cell division"/>
    <property type="evidence" value="ECO:0007669"/>
    <property type="project" value="TreeGrafter"/>
</dbReference>
<proteinExistence type="predicted"/>
<sequence>MSNVLRIAIVDPDDTSRGALKSTLLGLDTVWLEAECSRYAFFSDVATQTNPDVGLVNLDGDPEAGVQLVESLTQTHPEMAVLVSSSSTDGSLILRTMRAGAKEFLTHPVRPEELAAALHRIARGKFGSSISGGSGGCKVIAVAGATGGVGSTSLAVNLGCALASNPENSVVLVDLDLAVGDADVFLDTIPEYTLSDVAQNVSRLDFTLLKRSLTKHSSGLYLLPRPVALEDGRHISTDDMQRMFGLLKATFTHLIIDTSKSFTRLDMFAMEMATDILMVTQLDLPCLRNVVRLMMAFGETEGLKEKLRVVVNRVGHGAGQISIRKAQDTLGHEVYWQLPNDYRVMVEVRNNGVPLIEQAPKAMITQSIAQLAAALSGDDALASEQEMPSKKTSWLGLWPGGKSSKSGDVATAD</sequence>
<evidence type="ECO:0000259" key="5">
    <source>
        <dbReference type="PROSITE" id="PS50110"/>
    </source>
</evidence>
<dbReference type="Gene3D" id="3.40.50.300">
    <property type="entry name" value="P-loop containing nucleotide triphosphate hydrolases"/>
    <property type="match status" value="1"/>
</dbReference>
<dbReference type="GO" id="GO:0005829">
    <property type="term" value="C:cytosol"/>
    <property type="evidence" value="ECO:0007669"/>
    <property type="project" value="TreeGrafter"/>
</dbReference>
<evidence type="ECO:0000256" key="1">
    <source>
        <dbReference type="ARBA" id="ARBA00022741"/>
    </source>
</evidence>
<dbReference type="InterPro" id="IPR050625">
    <property type="entry name" value="ParA/MinD_ATPase"/>
</dbReference>
<dbReference type="InterPro" id="IPR011006">
    <property type="entry name" value="CheY-like_superfamily"/>
</dbReference>
<protein>
    <submittedName>
        <fullName evidence="6">Response regulator</fullName>
    </submittedName>
</protein>